<dbReference type="EMBL" id="FNBP01000020">
    <property type="protein sequence ID" value="SDH05186.1"/>
    <property type="molecule type" value="Genomic_DNA"/>
</dbReference>
<dbReference type="AlphaFoldDB" id="A0A1G7Z9I1"/>
<feature type="transmembrane region" description="Helical" evidence="1">
    <location>
        <begin position="86"/>
        <end position="106"/>
    </location>
</feature>
<reference evidence="3" key="1">
    <citation type="submission" date="2016-10" db="EMBL/GenBank/DDBJ databases">
        <authorList>
            <person name="Varghese N."/>
            <person name="Submissions S."/>
        </authorList>
    </citation>
    <scope>NUCLEOTIDE SEQUENCE [LARGE SCALE GENOMIC DNA]</scope>
    <source>
        <strain evidence="3">DSM 16477</strain>
    </source>
</reference>
<organism evidence="2 3">
    <name type="scientific">Sulfitobacter delicatus</name>
    <dbReference type="NCBI Taxonomy" id="218672"/>
    <lineage>
        <taxon>Bacteria</taxon>
        <taxon>Pseudomonadati</taxon>
        <taxon>Pseudomonadota</taxon>
        <taxon>Alphaproteobacteria</taxon>
        <taxon>Rhodobacterales</taxon>
        <taxon>Roseobacteraceae</taxon>
        <taxon>Sulfitobacter</taxon>
    </lineage>
</organism>
<dbReference type="Proteomes" id="UP000199399">
    <property type="component" value="Unassembled WGS sequence"/>
</dbReference>
<gene>
    <name evidence="2" type="ORF">SAMN04489759_1202</name>
</gene>
<protein>
    <submittedName>
        <fullName evidence="2">Uncharacterized protein</fullName>
    </submittedName>
</protein>
<feature type="transmembrane region" description="Helical" evidence="1">
    <location>
        <begin position="54"/>
        <end position="74"/>
    </location>
</feature>
<keyword evidence="1" id="KW-0472">Membrane</keyword>
<keyword evidence="3" id="KW-1185">Reference proteome</keyword>
<sequence>MCYDGDEEQKALREEYLIAASLAGPNRLCARRQALDRAWSVRNFEIDLYWKRSLYFWGFQVAFLAGAGVAIGMLNEADSQIEPFLLVFGALLSLLGCISATLWAALERGSKDWQDNWERHIDLLEEEFTGAIYKTYVVPVEKKGRSFSVSKLNSWMTLATAGFWCATLVILLYGLVARFGYSLPHYGFGMFSVFIFVVCVRWWAGIEFSVRSGWSTGNQVQISSYKILNRNLQRGSEK</sequence>
<evidence type="ECO:0000313" key="2">
    <source>
        <dbReference type="EMBL" id="SDH05186.1"/>
    </source>
</evidence>
<keyword evidence="1" id="KW-1133">Transmembrane helix</keyword>
<evidence type="ECO:0000256" key="1">
    <source>
        <dbReference type="SAM" id="Phobius"/>
    </source>
</evidence>
<name>A0A1G7Z9I1_9RHOB</name>
<dbReference type="Pfam" id="PF24838">
    <property type="entry name" value="8xMP"/>
    <property type="match status" value="1"/>
</dbReference>
<proteinExistence type="predicted"/>
<feature type="transmembrane region" description="Helical" evidence="1">
    <location>
        <begin position="152"/>
        <end position="174"/>
    </location>
</feature>
<dbReference type="InterPro" id="IPR056918">
    <property type="entry name" value="8xMP"/>
</dbReference>
<accession>A0A1G7Z9I1</accession>
<evidence type="ECO:0000313" key="3">
    <source>
        <dbReference type="Proteomes" id="UP000199399"/>
    </source>
</evidence>
<feature type="transmembrane region" description="Helical" evidence="1">
    <location>
        <begin position="186"/>
        <end position="204"/>
    </location>
</feature>
<keyword evidence="1" id="KW-0812">Transmembrane</keyword>